<reference evidence="2 3" key="1">
    <citation type="submission" date="2021-05" db="EMBL/GenBank/DDBJ databases">
        <title>Shewanella sp. JM162201.</title>
        <authorList>
            <person name="Xu S."/>
            <person name="Li A."/>
        </authorList>
    </citation>
    <scope>NUCLEOTIDE SEQUENCE [LARGE SCALE GENOMIC DNA]</scope>
    <source>
        <strain evidence="2 3">JM162201</strain>
    </source>
</reference>
<keyword evidence="3" id="KW-1185">Reference proteome</keyword>
<dbReference type="EMBL" id="JAHEPS010000002">
    <property type="protein sequence ID" value="MBT1444307.1"/>
    <property type="molecule type" value="Genomic_DNA"/>
</dbReference>
<protein>
    <submittedName>
        <fullName evidence="2">Uncharacterized protein</fullName>
    </submittedName>
</protein>
<accession>A0ABS5V1F5</accession>
<name>A0ABS5V1F5_9GAMM</name>
<dbReference type="Proteomes" id="UP001195903">
    <property type="component" value="Unassembled WGS sequence"/>
</dbReference>
<dbReference type="RefSeq" id="WP_214506500.1">
    <property type="nucleotide sequence ID" value="NZ_JAHEPS010000002.1"/>
</dbReference>
<proteinExistence type="predicted"/>
<evidence type="ECO:0000256" key="1">
    <source>
        <dbReference type="SAM" id="SignalP"/>
    </source>
</evidence>
<sequence length="102" mass="11688">MRLTIPMVALLLIGVAHSAGAGQVVVRTTDEPFDAFAVRDELARQHEWQEALRAEQQLQVLERLPVGCLMQPTPYRHFSCNGLFYRPYPWRGKEVFIKVPKP</sequence>
<gene>
    <name evidence="2" type="ORF">KJI95_07180</name>
</gene>
<organism evidence="2 3">
    <name type="scientific">Shewanella jiangmenensis</name>
    <dbReference type="NCBI Taxonomy" id="2837387"/>
    <lineage>
        <taxon>Bacteria</taxon>
        <taxon>Pseudomonadati</taxon>
        <taxon>Pseudomonadota</taxon>
        <taxon>Gammaproteobacteria</taxon>
        <taxon>Alteromonadales</taxon>
        <taxon>Shewanellaceae</taxon>
        <taxon>Shewanella</taxon>
    </lineage>
</organism>
<keyword evidence="1" id="KW-0732">Signal</keyword>
<feature type="chain" id="PRO_5046818462" evidence="1">
    <location>
        <begin position="22"/>
        <end position="102"/>
    </location>
</feature>
<comment type="caution">
    <text evidence="2">The sequence shown here is derived from an EMBL/GenBank/DDBJ whole genome shotgun (WGS) entry which is preliminary data.</text>
</comment>
<feature type="signal peptide" evidence="1">
    <location>
        <begin position="1"/>
        <end position="21"/>
    </location>
</feature>
<evidence type="ECO:0000313" key="2">
    <source>
        <dbReference type="EMBL" id="MBT1444307.1"/>
    </source>
</evidence>
<evidence type="ECO:0000313" key="3">
    <source>
        <dbReference type="Proteomes" id="UP001195903"/>
    </source>
</evidence>